<evidence type="ECO:0008006" key="3">
    <source>
        <dbReference type="Google" id="ProtNLM"/>
    </source>
</evidence>
<dbReference type="HOGENOM" id="CLU_139686_0_0_10"/>
<dbReference type="OrthoDB" id="1445731at2"/>
<dbReference type="STRING" id="471854.Dfer_0865"/>
<proteinExistence type="predicted"/>
<evidence type="ECO:0000313" key="1">
    <source>
        <dbReference type="EMBL" id="ACT92120.1"/>
    </source>
</evidence>
<dbReference type="PROSITE" id="PS51257">
    <property type="entry name" value="PROKAR_LIPOPROTEIN"/>
    <property type="match status" value="1"/>
</dbReference>
<sequence>MNISKLFLIIFCFLIFGCKDKKINSVNIDTNIDIVLVNSSGANLIEQNEISDSNIKVYYLINGKKELYFKGNLDYPRGYAIVKDSENRNIFRLYPNDNQETPITLIEFPNSDIDTIQCDFNKSGSSTICTQVSYNDVIKWNKTGDQYEKSRTFTITKNL</sequence>
<gene>
    <name evidence="1" type="ordered locus">Dfer_0865</name>
</gene>
<protein>
    <recommendedName>
        <fullName evidence="3">Lipoprotein</fullName>
    </recommendedName>
</protein>
<name>C6W2E7_DYAFD</name>
<evidence type="ECO:0000313" key="2">
    <source>
        <dbReference type="Proteomes" id="UP000002011"/>
    </source>
</evidence>
<keyword evidence="2" id="KW-1185">Reference proteome</keyword>
<reference evidence="1 2" key="1">
    <citation type="journal article" date="2009" name="Stand. Genomic Sci.">
        <title>Complete genome sequence of Dyadobacter fermentans type strain (NS114).</title>
        <authorList>
            <person name="Lang E."/>
            <person name="Lapidus A."/>
            <person name="Chertkov O."/>
            <person name="Brettin T."/>
            <person name="Detter J.C."/>
            <person name="Han C."/>
            <person name="Copeland A."/>
            <person name="Glavina Del Rio T."/>
            <person name="Nolan M."/>
            <person name="Chen F."/>
            <person name="Lucas S."/>
            <person name="Tice H."/>
            <person name="Cheng J.F."/>
            <person name="Land M."/>
            <person name="Hauser L."/>
            <person name="Chang Y.J."/>
            <person name="Jeffries C.D."/>
            <person name="Kopitz M."/>
            <person name="Bruce D."/>
            <person name="Goodwin L."/>
            <person name="Pitluck S."/>
            <person name="Ovchinnikova G."/>
            <person name="Pati A."/>
            <person name="Ivanova N."/>
            <person name="Mavrommatis K."/>
            <person name="Chen A."/>
            <person name="Palaniappan K."/>
            <person name="Chain P."/>
            <person name="Bristow J."/>
            <person name="Eisen J.A."/>
            <person name="Markowitz V."/>
            <person name="Hugenholtz P."/>
            <person name="Goker M."/>
            <person name="Rohde M."/>
            <person name="Kyrpides N.C."/>
            <person name="Klenk H.P."/>
        </authorList>
    </citation>
    <scope>NUCLEOTIDE SEQUENCE [LARGE SCALE GENOMIC DNA]</scope>
    <source>
        <strain evidence="2">ATCC 700827 / DSM 18053 / CIP 107007 / KCTC 52180 / NS114</strain>
    </source>
</reference>
<dbReference type="AlphaFoldDB" id="C6W2E7"/>
<dbReference type="eggNOG" id="ENOG50333TX">
    <property type="taxonomic scope" value="Bacteria"/>
</dbReference>
<dbReference type="Proteomes" id="UP000002011">
    <property type="component" value="Chromosome"/>
</dbReference>
<dbReference type="RefSeq" id="WP_015810377.1">
    <property type="nucleotide sequence ID" value="NC_013037.1"/>
</dbReference>
<organism evidence="1 2">
    <name type="scientific">Dyadobacter fermentans (strain ATCC 700827 / DSM 18053 / CIP 107007 / KCTC 52180 / NS114)</name>
    <dbReference type="NCBI Taxonomy" id="471854"/>
    <lineage>
        <taxon>Bacteria</taxon>
        <taxon>Pseudomonadati</taxon>
        <taxon>Bacteroidota</taxon>
        <taxon>Cytophagia</taxon>
        <taxon>Cytophagales</taxon>
        <taxon>Spirosomataceae</taxon>
        <taxon>Dyadobacter</taxon>
    </lineage>
</organism>
<dbReference type="KEGG" id="dfe:Dfer_0865"/>
<dbReference type="EMBL" id="CP001619">
    <property type="protein sequence ID" value="ACT92120.1"/>
    <property type="molecule type" value="Genomic_DNA"/>
</dbReference>
<accession>C6W2E7</accession>